<keyword evidence="3" id="KW-1185">Reference proteome</keyword>
<protein>
    <submittedName>
        <fullName evidence="2">Uncharacterized protein</fullName>
    </submittedName>
</protein>
<sequence length="92" mass="10112">MEPEGSDNGVSKLPAPLSGPESQSWSNCIPQQYQQVKTRTGCIVSLWSSSVYPPAPPSDSKNLLDSETEKSKRGLMPKCTSFDSDRKVDCYK</sequence>
<dbReference type="EMBL" id="BGZK01000633">
    <property type="protein sequence ID" value="GBP53775.1"/>
    <property type="molecule type" value="Genomic_DNA"/>
</dbReference>
<evidence type="ECO:0000256" key="1">
    <source>
        <dbReference type="SAM" id="MobiDB-lite"/>
    </source>
</evidence>
<feature type="compositionally biased region" description="Basic and acidic residues" evidence="1">
    <location>
        <begin position="62"/>
        <end position="72"/>
    </location>
</feature>
<accession>A0A4C1WUI3</accession>
<name>A0A4C1WUI3_EUMVA</name>
<organism evidence="2 3">
    <name type="scientific">Eumeta variegata</name>
    <name type="common">Bagworm moth</name>
    <name type="synonym">Eumeta japonica</name>
    <dbReference type="NCBI Taxonomy" id="151549"/>
    <lineage>
        <taxon>Eukaryota</taxon>
        <taxon>Metazoa</taxon>
        <taxon>Ecdysozoa</taxon>
        <taxon>Arthropoda</taxon>
        <taxon>Hexapoda</taxon>
        <taxon>Insecta</taxon>
        <taxon>Pterygota</taxon>
        <taxon>Neoptera</taxon>
        <taxon>Endopterygota</taxon>
        <taxon>Lepidoptera</taxon>
        <taxon>Glossata</taxon>
        <taxon>Ditrysia</taxon>
        <taxon>Tineoidea</taxon>
        <taxon>Psychidae</taxon>
        <taxon>Oiketicinae</taxon>
        <taxon>Eumeta</taxon>
    </lineage>
</organism>
<comment type="caution">
    <text evidence="2">The sequence shown here is derived from an EMBL/GenBank/DDBJ whole genome shotgun (WGS) entry which is preliminary data.</text>
</comment>
<feature type="region of interest" description="Disordered" evidence="1">
    <location>
        <begin position="1"/>
        <end position="26"/>
    </location>
</feature>
<feature type="region of interest" description="Disordered" evidence="1">
    <location>
        <begin position="50"/>
        <end position="78"/>
    </location>
</feature>
<dbReference type="Proteomes" id="UP000299102">
    <property type="component" value="Unassembled WGS sequence"/>
</dbReference>
<proteinExistence type="predicted"/>
<reference evidence="2 3" key="1">
    <citation type="journal article" date="2019" name="Commun. Biol.">
        <title>The bagworm genome reveals a unique fibroin gene that provides high tensile strength.</title>
        <authorList>
            <person name="Kono N."/>
            <person name="Nakamura H."/>
            <person name="Ohtoshi R."/>
            <person name="Tomita M."/>
            <person name="Numata K."/>
            <person name="Arakawa K."/>
        </authorList>
    </citation>
    <scope>NUCLEOTIDE SEQUENCE [LARGE SCALE GENOMIC DNA]</scope>
</reference>
<evidence type="ECO:0000313" key="2">
    <source>
        <dbReference type="EMBL" id="GBP53775.1"/>
    </source>
</evidence>
<evidence type="ECO:0000313" key="3">
    <source>
        <dbReference type="Proteomes" id="UP000299102"/>
    </source>
</evidence>
<dbReference type="AlphaFoldDB" id="A0A4C1WUI3"/>
<gene>
    <name evidence="2" type="ORF">EVAR_84259_1</name>
</gene>